<evidence type="ECO:0000259" key="1">
    <source>
        <dbReference type="Pfam" id="PF13643"/>
    </source>
</evidence>
<dbReference type="Pfam" id="PF13643">
    <property type="entry name" value="DUF4145"/>
    <property type="match status" value="1"/>
</dbReference>
<dbReference type="EMBL" id="CACVAR010000409">
    <property type="protein sequence ID" value="CAA6826711.1"/>
    <property type="molecule type" value="Genomic_DNA"/>
</dbReference>
<dbReference type="AlphaFoldDB" id="A0A6S6TVT4"/>
<evidence type="ECO:0000313" key="2">
    <source>
        <dbReference type="EMBL" id="CAA6826711.1"/>
    </source>
</evidence>
<protein>
    <recommendedName>
        <fullName evidence="1">DUF4145 domain-containing protein</fullName>
    </recommendedName>
</protein>
<sequence>MIEYTFTTLLTCSNQRCKEVVTCLGRGYVKTKYGRNNDIEYIEYFKPIFFYPALQIFDIPVKTPEEVKAHIHSSFSLFFNNPSAAANQIRIALECLLTHMKIKRYNISNGKQRRLNLHQRIELLPAKYQHVKDLFFAIKWLGNSGSHCGDKITMDNVFDGYDMLSFLLEELYENRQTHAKKLAKKINDNKGV</sequence>
<name>A0A6S6TVT4_9BACT</name>
<dbReference type="InterPro" id="IPR025285">
    <property type="entry name" value="DUF4145"/>
</dbReference>
<accession>A0A6S6TVT4</accession>
<gene>
    <name evidence="2" type="ORF">HELGO_WM26771</name>
</gene>
<organism evidence="2">
    <name type="scientific">uncultured Sulfurovum sp</name>
    <dbReference type="NCBI Taxonomy" id="269237"/>
    <lineage>
        <taxon>Bacteria</taxon>
        <taxon>Pseudomonadati</taxon>
        <taxon>Campylobacterota</taxon>
        <taxon>Epsilonproteobacteria</taxon>
        <taxon>Campylobacterales</taxon>
        <taxon>Sulfurovaceae</taxon>
        <taxon>Sulfurovum</taxon>
        <taxon>environmental samples</taxon>
    </lineage>
</organism>
<reference evidence="2" key="1">
    <citation type="submission" date="2020-01" db="EMBL/GenBank/DDBJ databases">
        <authorList>
            <person name="Meier V. D."/>
            <person name="Meier V D."/>
        </authorList>
    </citation>
    <scope>NUCLEOTIDE SEQUENCE</scope>
    <source>
        <strain evidence="2">HLG_WM_MAG_03</strain>
    </source>
</reference>
<feature type="domain" description="DUF4145" evidence="1">
    <location>
        <begin position="76"/>
        <end position="164"/>
    </location>
</feature>
<proteinExistence type="predicted"/>